<dbReference type="Proteomes" id="UP000242146">
    <property type="component" value="Unassembled WGS sequence"/>
</dbReference>
<dbReference type="InterPro" id="IPR056737">
    <property type="entry name" value="Beta-prop_ATRN-MKLN-like"/>
</dbReference>
<dbReference type="PANTHER" id="PTHR46093:SF18">
    <property type="entry name" value="FIBRONECTIN TYPE-III DOMAIN-CONTAINING PROTEIN"/>
    <property type="match status" value="1"/>
</dbReference>
<dbReference type="PANTHER" id="PTHR46093">
    <property type="entry name" value="ACYL-COA-BINDING DOMAIN-CONTAINING PROTEIN 5"/>
    <property type="match status" value="1"/>
</dbReference>
<proteinExistence type="predicted"/>
<feature type="domain" description="Attractin/MKLN-like beta-propeller" evidence="3">
    <location>
        <begin position="23"/>
        <end position="136"/>
    </location>
</feature>
<reference evidence="4 5" key="1">
    <citation type="submission" date="2016-07" db="EMBL/GenBank/DDBJ databases">
        <title>Pervasive Adenine N6-methylation of Active Genes in Fungi.</title>
        <authorList>
            <consortium name="DOE Joint Genome Institute"/>
            <person name="Mondo S.J."/>
            <person name="Dannebaum R.O."/>
            <person name="Kuo R.C."/>
            <person name="Labutti K."/>
            <person name="Haridas S."/>
            <person name="Kuo A."/>
            <person name="Salamov A."/>
            <person name="Ahrendt S.R."/>
            <person name="Lipzen A."/>
            <person name="Sullivan W."/>
            <person name="Andreopoulos W.B."/>
            <person name="Clum A."/>
            <person name="Lindquist E."/>
            <person name="Daum C."/>
            <person name="Ramamoorthy G.K."/>
            <person name="Gryganskyi A."/>
            <person name="Culley D."/>
            <person name="Magnuson J.K."/>
            <person name="James T.Y."/>
            <person name="O'Malley M.A."/>
            <person name="Stajich J.E."/>
            <person name="Spatafora J.W."/>
            <person name="Visel A."/>
            <person name="Grigoriev I.V."/>
        </authorList>
    </citation>
    <scope>NUCLEOTIDE SEQUENCE [LARGE SCALE GENOMIC DNA]</scope>
    <source>
        <strain evidence="4 5">NRRL 3301</strain>
    </source>
</reference>
<protein>
    <recommendedName>
        <fullName evidence="3">Attractin/MKLN-like beta-propeller domain-containing protein</fullName>
    </recommendedName>
</protein>
<dbReference type="SUPFAM" id="SSF50965">
    <property type="entry name" value="Galactose oxidase, central domain"/>
    <property type="match status" value="1"/>
</dbReference>
<gene>
    <name evidence="4" type="ORF">DM01DRAFT_1130911</name>
</gene>
<accession>A0A1X2G944</accession>
<evidence type="ECO:0000259" key="3">
    <source>
        <dbReference type="Pfam" id="PF24981"/>
    </source>
</evidence>
<evidence type="ECO:0000313" key="5">
    <source>
        <dbReference type="Proteomes" id="UP000242146"/>
    </source>
</evidence>
<sequence>MFGGENTMQHLPTVTNPYFLDGTSVLMYDVASNQMSMINAATPQNTTRVQHTATLTADGSKIYVLGGFTQPAFSNFSPNVTVQTDLNIWSYDTTSTQWQAVTPQLDSPGLGLARATHTTTLLPNTTRMLIFGGYLNSMYQCNMPPSLHR</sequence>
<evidence type="ECO:0000313" key="4">
    <source>
        <dbReference type="EMBL" id="ORX48231.1"/>
    </source>
</evidence>
<evidence type="ECO:0000256" key="2">
    <source>
        <dbReference type="ARBA" id="ARBA00022737"/>
    </source>
</evidence>
<dbReference type="Pfam" id="PF24981">
    <property type="entry name" value="Beta-prop_ATRN-LZTR1"/>
    <property type="match status" value="1"/>
</dbReference>
<dbReference type="AlphaFoldDB" id="A0A1X2G944"/>
<keyword evidence="5" id="KW-1185">Reference proteome</keyword>
<name>A0A1X2G944_9FUNG</name>
<keyword evidence="2" id="KW-0677">Repeat</keyword>
<evidence type="ECO:0000256" key="1">
    <source>
        <dbReference type="ARBA" id="ARBA00022441"/>
    </source>
</evidence>
<organism evidence="4 5">
    <name type="scientific">Hesseltinella vesiculosa</name>
    <dbReference type="NCBI Taxonomy" id="101127"/>
    <lineage>
        <taxon>Eukaryota</taxon>
        <taxon>Fungi</taxon>
        <taxon>Fungi incertae sedis</taxon>
        <taxon>Mucoromycota</taxon>
        <taxon>Mucoromycotina</taxon>
        <taxon>Mucoromycetes</taxon>
        <taxon>Mucorales</taxon>
        <taxon>Cunninghamellaceae</taxon>
        <taxon>Hesseltinella</taxon>
    </lineage>
</organism>
<keyword evidence="1" id="KW-0880">Kelch repeat</keyword>
<dbReference type="EMBL" id="MCGT01000030">
    <property type="protein sequence ID" value="ORX48231.1"/>
    <property type="molecule type" value="Genomic_DNA"/>
</dbReference>
<dbReference type="Gene3D" id="2.120.10.80">
    <property type="entry name" value="Kelch-type beta propeller"/>
    <property type="match status" value="1"/>
</dbReference>
<dbReference type="InterPro" id="IPR015915">
    <property type="entry name" value="Kelch-typ_b-propeller"/>
</dbReference>
<dbReference type="OrthoDB" id="205993at2759"/>
<comment type="caution">
    <text evidence="4">The sequence shown here is derived from an EMBL/GenBank/DDBJ whole genome shotgun (WGS) entry which is preliminary data.</text>
</comment>
<dbReference type="InterPro" id="IPR011043">
    <property type="entry name" value="Gal_Oxase/kelch_b-propeller"/>
</dbReference>